<evidence type="ECO:0000313" key="12">
    <source>
        <dbReference type="EMBL" id="MCF2948551.1"/>
    </source>
</evidence>
<keyword evidence="13" id="KW-1185">Reference proteome</keyword>
<dbReference type="PANTHER" id="PTHR21152">
    <property type="entry name" value="AMINOTRANSFERASE CLASS V"/>
    <property type="match status" value="1"/>
</dbReference>
<dbReference type="RefSeq" id="WP_235312425.1">
    <property type="nucleotide sequence ID" value="NZ_JAKGAS010000005.1"/>
</dbReference>
<evidence type="ECO:0000313" key="13">
    <source>
        <dbReference type="Proteomes" id="UP001521137"/>
    </source>
</evidence>
<dbReference type="InterPro" id="IPR015424">
    <property type="entry name" value="PyrdxlP-dep_Trfase"/>
</dbReference>
<comment type="cofactor">
    <cofactor evidence="1">
        <name>pyridoxal 5'-phosphate</name>
        <dbReference type="ChEBI" id="CHEBI:597326"/>
    </cofactor>
</comment>
<protein>
    <recommendedName>
        <fullName evidence="4">phosphoserine transaminase</fullName>
        <ecNumber evidence="4">2.6.1.52</ecNumber>
    </recommendedName>
</protein>
<evidence type="ECO:0000256" key="7">
    <source>
        <dbReference type="ARBA" id="ARBA00022605"/>
    </source>
</evidence>
<name>A0ABS9DA92_9ALTE</name>
<dbReference type="EC" id="2.6.1.52" evidence="4"/>
<keyword evidence="9" id="KW-0663">Pyridoxal phosphate</keyword>
<dbReference type="Proteomes" id="UP001521137">
    <property type="component" value="Unassembled WGS sequence"/>
</dbReference>
<evidence type="ECO:0000256" key="2">
    <source>
        <dbReference type="ARBA" id="ARBA00005099"/>
    </source>
</evidence>
<evidence type="ECO:0000256" key="6">
    <source>
        <dbReference type="ARBA" id="ARBA00022576"/>
    </source>
</evidence>
<evidence type="ECO:0000256" key="1">
    <source>
        <dbReference type="ARBA" id="ARBA00001933"/>
    </source>
</evidence>
<comment type="pathway">
    <text evidence="2">Amino-acid biosynthesis; L-serine biosynthesis; L-serine from 3-phospho-D-glycerate: step 2/3.</text>
</comment>
<proteinExistence type="inferred from homology"/>
<comment type="catalytic activity">
    <reaction evidence="11">
        <text>O-phospho-L-serine + 2-oxoglutarate = 3-phosphooxypyruvate + L-glutamate</text>
        <dbReference type="Rhea" id="RHEA:14329"/>
        <dbReference type="ChEBI" id="CHEBI:16810"/>
        <dbReference type="ChEBI" id="CHEBI:18110"/>
        <dbReference type="ChEBI" id="CHEBI:29985"/>
        <dbReference type="ChEBI" id="CHEBI:57524"/>
        <dbReference type="EC" id="2.6.1.52"/>
    </reaction>
</comment>
<gene>
    <name evidence="12" type="ORF">L0668_10570</name>
</gene>
<accession>A0ABS9DA92</accession>
<dbReference type="SUPFAM" id="SSF53383">
    <property type="entry name" value="PLP-dependent transferases"/>
    <property type="match status" value="1"/>
</dbReference>
<keyword evidence="8 12" id="KW-0808">Transferase</keyword>
<sequence>MQPSLKPANPNFSSGPCAKRPGYDVSKLDLSVLGRSHRAAIGKKALKSACLDTAKILGLPEGYRVAVVPASDTGAMEMAMWSMLGERPVDVLYWESFGQGWATDITKQLQLENTRVLNADYGQIPDLSEVNCDNDVVFTWNGTTSGAKVPNADWISDERKGLTFCDATSAVFAQKMDWTKLDVITYSWQKVLGGEGGHGMLILSPRAVARLESYTPPRPLPKIFRMTKGGKLIEDLFTGATINTPSMLCVVDYLDALSWVESVGGVEGTIKRCDQNLATIAEFVGKHDWIDFLAQDETIRSNSSVCLSLDLTPEQVKSVVKLLDTEGVAYDIGAYRDAPAGLRIWCGATIENSNLQALLPWLEWAYAEVKSAS</sequence>
<comment type="caution">
    <text evidence="12">The sequence shown here is derived from an EMBL/GenBank/DDBJ whole genome shotgun (WGS) entry which is preliminary data.</text>
</comment>
<dbReference type="GO" id="GO:0004648">
    <property type="term" value="F:O-phospho-L-serine:2-oxoglutarate aminotransferase activity"/>
    <property type="evidence" value="ECO:0007669"/>
    <property type="project" value="UniProtKB-EC"/>
</dbReference>
<dbReference type="Gene3D" id="3.90.1150.10">
    <property type="entry name" value="Aspartate Aminotransferase, domain 1"/>
    <property type="match status" value="1"/>
</dbReference>
<dbReference type="EMBL" id="JAKGAS010000005">
    <property type="protein sequence ID" value="MCF2948551.1"/>
    <property type="molecule type" value="Genomic_DNA"/>
</dbReference>
<dbReference type="PANTHER" id="PTHR21152:SF40">
    <property type="entry name" value="ALANINE--GLYOXYLATE AMINOTRANSFERASE"/>
    <property type="match status" value="1"/>
</dbReference>
<comment type="similarity">
    <text evidence="3">Belongs to the class-V pyridoxal-phosphate-dependent aminotransferase family. SerC subfamily.</text>
</comment>
<dbReference type="InterPro" id="IPR006271">
    <property type="entry name" value="Pser_aminoTfrase_methanosarc"/>
</dbReference>
<dbReference type="CDD" id="cd01494">
    <property type="entry name" value="AAT_I"/>
    <property type="match status" value="1"/>
</dbReference>
<reference evidence="12 13" key="1">
    <citation type="submission" date="2022-01" db="EMBL/GenBank/DDBJ databases">
        <title>Paraglaciecola sp. G1-23.</title>
        <authorList>
            <person name="Jin M.S."/>
            <person name="Han D.M."/>
            <person name="Kim H.M."/>
            <person name="Jeon C.O."/>
        </authorList>
    </citation>
    <scope>NUCLEOTIDE SEQUENCE [LARGE SCALE GENOMIC DNA]</scope>
    <source>
        <strain evidence="12 13">G1-23</strain>
    </source>
</reference>
<evidence type="ECO:0000256" key="4">
    <source>
        <dbReference type="ARBA" id="ARBA00013030"/>
    </source>
</evidence>
<evidence type="ECO:0000256" key="8">
    <source>
        <dbReference type="ARBA" id="ARBA00022679"/>
    </source>
</evidence>
<keyword evidence="6 12" id="KW-0032">Aminotransferase</keyword>
<dbReference type="InterPro" id="IPR015422">
    <property type="entry name" value="PyrdxlP-dep_Trfase_small"/>
</dbReference>
<evidence type="ECO:0000256" key="3">
    <source>
        <dbReference type="ARBA" id="ARBA00006904"/>
    </source>
</evidence>
<dbReference type="InterPro" id="IPR022278">
    <property type="entry name" value="Pser_aminoTfrase"/>
</dbReference>
<keyword evidence="7" id="KW-0028">Amino-acid biosynthesis</keyword>
<dbReference type="InterPro" id="IPR015421">
    <property type="entry name" value="PyrdxlP-dep_Trfase_major"/>
</dbReference>
<organism evidence="12 13">
    <name type="scientific">Paraglaciecola algarum</name>
    <dbReference type="NCBI Taxonomy" id="3050085"/>
    <lineage>
        <taxon>Bacteria</taxon>
        <taxon>Pseudomonadati</taxon>
        <taxon>Pseudomonadota</taxon>
        <taxon>Gammaproteobacteria</taxon>
        <taxon>Alteromonadales</taxon>
        <taxon>Alteromonadaceae</taxon>
        <taxon>Paraglaciecola</taxon>
    </lineage>
</organism>
<dbReference type="PIRSF" id="PIRSF000525">
    <property type="entry name" value="SerC"/>
    <property type="match status" value="1"/>
</dbReference>
<evidence type="ECO:0000256" key="5">
    <source>
        <dbReference type="ARBA" id="ARBA00022490"/>
    </source>
</evidence>
<keyword evidence="10" id="KW-0718">Serine biosynthesis</keyword>
<dbReference type="NCBIfam" id="TIGR01365">
    <property type="entry name" value="serC_2"/>
    <property type="match status" value="1"/>
</dbReference>
<evidence type="ECO:0000256" key="10">
    <source>
        <dbReference type="ARBA" id="ARBA00023299"/>
    </source>
</evidence>
<dbReference type="NCBIfam" id="NF002841">
    <property type="entry name" value="PRK03080.1-2"/>
    <property type="match status" value="1"/>
</dbReference>
<keyword evidence="5" id="KW-0963">Cytoplasm</keyword>
<evidence type="ECO:0000256" key="9">
    <source>
        <dbReference type="ARBA" id="ARBA00022898"/>
    </source>
</evidence>
<dbReference type="Gene3D" id="3.40.640.10">
    <property type="entry name" value="Type I PLP-dependent aspartate aminotransferase-like (Major domain)"/>
    <property type="match status" value="1"/>
</dbReference>
<evidence type="ECO:0000256" key="11">
    <source>
        <dbReference type="ARBA" id="ARBA00049007"/>
    </source>
</evidence>